<reference evidence="6 7" key="1">
    <citation type="submission" date="2022-06" db="EMBL/GenBank/DDBJ databases">
        <title>Isolation of gut microbiota from human fecal samples.</title>
        <authorList>
            <person name="Pamer E.G."/>
            <person name="Barat B."/>
            <person name="Waligurski E."/>
            <person name="Medina S."/>
            <person name="Paddock L."/>
            <person name="Mostad J."/>
        </authorList>
    </citation>
    <scope>NUCLEOTIDE SEQUENCE [LARGE SCALE GENOMIC DNA]</scope>
    <source>
        <strain evidence="6 7">DFI.6.1</strain>
    </source>
</reference>
<organism evidence="6 7">
    <name type="scientific">Massilicoli timonensis</name>
    <dbReference type="NCBI Taxonomy" id="2015901"/>
    <lineage>
        <taxon>Bacteria</taxon>
        <taxon>Bacillati</taxon>
        <taxon>Bacillota</taxon>
        <taxon>Erysipelotrichia</taxon>
        <taxon>Erysipelotrichales</taxon>
        <taxon>Erysipelotrichaceae</taxon>
        <taxon>Massilicoli</taxon>
    </lineage>
</organism>
<dbReference type="GO" id="GO:0016757">
    <property type="term" value="F:glycosyltransferase activity"/>
    <property type="evidence" value="ECO:0007669"/>
    <property type="project" value="UniProtKB-KW"/>
</dbReference>
<dbReference type="PANTHER" id="PTHR43179">
    <property type="entry name" value="RHAMNOSYLTRANSFERASE WBBL"/>
    <property type="match status" value="1"/>
</dbReference>
<comment type="caution">
    <text evidence="6">The sequence shown here is derived from an EMBL/GenBank/DDBJ whole genome shotgun (WGS) entry which is preliminary data.</text>
</comment>
<dbReference type="InterPro" id="IPR029044">
    <property type="entry name" value="Nucleotide-diphossugar_trans"/>
</dbReference>
<evidence type="ECO:0000259" key="5">
    <source>
        <dbReference type="Pfam" id="PF00535"/>
    </source>
</evidence>
<name>A0ABT1SJ15_9FIRM</name>
<dbReference type="PANTHER" id="PTHR43179:SF12">
    <property type="entry name" value="GALACTOFURANOSYLTRANSFERASE GLFT2"/>
    <property type="match status" value="1"/>
</dbReference>
<dbReference type="Pfam" id="PF00535">
    <property type="entry name" value="Glycos_transf_2"/>
    <property type="match status" value="1"/>
</dbReference>
<evidence type="ECO:0000256" key="3">
    <source>
        <dbReference type="ARBA" id="ARBA00022676"/>
    </source>
</evidence>
<keyword evidence="7" id="KW-1185">Reference proteome</keyword>
<sequence length="306" mass="35490">MRKQDVKAEIGFVILHYQVLQETLACIASIEAHIDTANYAIIVVDNASPNGSGKILAKRFVNSERVQVIVNEENLGFSQGNNVGYRCAKALGCTFICLCNNDTELMQDDFLQVVKQEYEASHCAVIGPQIHLPDGSICAYPKKLLRYSELDADRLRVKKLIKRNKWLIESLHLFLYKYIGKLIRWQKIRHRYREELPIEGRMEMVRLHGCWLIFTPVYVAQFDGLEVRTKFYGEEDVLFVRLIRHHLLSVYQPRLKILHKEEAATGAAMGNKDRKKRLFRYETHLQTLAMLQALYEEDLESLDGYI</sequence>
<keyword evidence="4 6" id="KW-0808">Transferase</keyword>
<protein>
    <submittedName>
        <fullName evidence="6">Glycosyltransferase</fullName>
        <ecNumber evidence="6">2.4.-.-</ecNumber>
    </submittedName>
</protein>
<evidence type="ECO:0000313" key="7">
    <source>
        <dbReference type="Proteomes" id="UP001524435"/>
    </source>
</evidence>
<accession>A0ABT1SJ15</accession>
<dbReference type="Gene3D" id="3.90.550.10">
    <property type="entry name" value="Spore Coat Polysaccharide Biosynthesis Protein SpsA, Chain A"/>
    <property type="match status" value="1"/>
</dbReference>
<evidence type="ECO:0000256" key="4">
    <source>
        <dbReference type="ARBA" id="ARBA00022679"/>
    </source>
</evidence>
<keyword evidence="3 6" id="KW-0328">Glycosyltransferase</keyword>
<comment type="similarity">
    <text evidence="2">Belongs to the glycosyltransferase 2 family.</text>
</comment>
<dbReference type="InterPro" id="IPR001173">
    <property type="entry name" value="Glyco_trans_2-like"/>
</dbReference>
<proteinExistence type="inferred from homology"/>
<comment type="pathway">
    <text evidence="1">Cell wall biogenesis; cell wall polysaccharide biosynthesis.</text>
</comment>
<evidence type="ECO:0000256" key="2">
    <source>
        <dbReference type="ARBA" id="ARBA00006739"/>
    </source>
</evidence>
<feature type="domain" description="Glycosyltransferase 2-like" evidence="5">
    <location>
        <begin position="13"/>
        <end position="145"/>
    </location>
</feature>
<dbReference type="EMBL" id="JANGCH010000001">
    <property type="protein sequence ID" value="MCQ5120685.1"/>
    <property type="molecule type" value="Genomic_DNA"/>
</dbReference>
<gene>
    <name evidence="6" type="ORF">NE663_00215</name>
</gene>
<evidence type="ECO:0000256" key="1">
    <source>
        <dbReference type="ARBA" id="ARBA00004776"/>
    </source>
</evidence>
<dbReference type="Proteomes" id="UP001524435">
    <property type="component" value="Unassembled WGS sequence"/>
</dbReference>
<evidence type="ECO:0000313" key="6">
    <source>
        <dbReference type="EMBL" id="MCQ5120685.1"/>
    </source>
</evidence>
<dbReference type="EC" id="2.4.-.-" evidence="6"/>
<dbReference type="RefSeq" id="WP_102267697.1">
    <property type="nucleotide sequence ID" value="NZ_CALVCM010000016.1"/>
</dbReference>
<dbReference type="SUPFAM" id="SSF53448">
    <property type="entry name" value="Nucleotide-diphospho-sugar transferases"/>
    <property type="match status" value="1"/>
</dbReference>